<dbReference type="Gene3D" id="3.60.21.10">
    <property type="match status" value="1"/>
</dbReference>
<accession>A0A317Z4I8</accession>
<dbReference type="GO" id="GO:0016787">
    <property type="term" value="F:hydrolase activity"/>
    <property type="evidence" value="ECO:0007669"/>
    <property type="project" value="InterPro"/>
</dbReference>
<gene>
    <name evidence="1" type="ORF">DD924_16915</name>
</gene>
<dbReference type="GO" id="GO:0009166">
    <property type="term" value="P:nucleotide catabolic process"/>
    <property type="evidence" value="ECO:0007669"/>
    <property type="project" value="InterPro"/>
</dbReference>
<evidence type="ECO:0000313" key="1">
    <source>
        <dbReference type="EMBL" id="PWZ94680.1"/>
    </source>
</evidence>
<protein>
    <submittedName>
        <fullName evidence="1">Bifunctional metallophosphatase/5'-nucleotidase</fullName>
    </submittedName>
</protein>
<dbReference type="InterPro" id="IPR006179">
    <property type="entry name" value="5_nucleotidase/apyrase"/>
</dbReference>
<dbReference type="EMBL" id="QEIV01001948">
    <property type="protein sequence ID" value="PWZ94680.1"/>
    <property type="molecule type" value="Genomic_DNA"/>
</dbReference>
<sequence length="170" mass="19321">QHVVLVDNGGNLAGSVTAFYYAIIAPYKRHPMIKLMNAMNYDASGMSENEFKYGLDFFNRSVALSRFPWLSANVEYAVTHEPYFSTPYTVKDIDGLKLVVMGVSSEGLMKNENVEMEPEVIVESATYAAQRWIRYIYETIEPDFLIVLYHGGLSKLSHDAKSQFENRAEE</sequence>
<dbReference type="SUPFAM" id="SSF56300">
    <property type="entry name" value="Metallo-dependent phosphatases"/>
    <property type="match status" value="1"/>
</dbReference>
<feature type="non-terminal residue" evidence="1">
    <location>
        <position position="170"/>
    </location>
</feature>
<comment type="caution">
    <text evidence="1">The sequence shown here is derived from an EMBL/GenBank/DDBJ whole genome shotgun (WGS) entry which is preliminary data.</text>
</comment>
<dbReference type="PANTHER" id="PTHR11575">
    <property type="entry name" value="5'-NUCLEOTIDASE-RELATED"/>
    <property type="match status" value="1"/>
</dbReference>
<dbReference type="GO" id="GO:0030288">
    <property type="term" value="C:outer membrane-bounded periplasmic space"/>
    <property type="evidence" value="ECO:0007669"/>
    <property type="project" value="TreeGrafter"/>
</dbReference>
<dbReference type="Proteomes" id="UP000246351">
    <property type="component" value="Unassembled WGS sequence"/>
</dbReference>
<reference evidence="1 2" key="1">
    <citation type="journal article" date="2018" name="Vet. Microbiol.">
        <title>Clonal diversity and geographic distribution of methicillin-resistant Staphylococcus pseudintermedius from Australian animals: Discovery of novel sequence types.</title>
        <authorList>
            <person name="Worthing K.A."/>
            <person name="Abraham S."/>
            <person name="Coombs G.W."/>
            <person name="Pang S."/>
            <person name="Saputra S."/>
            <person name="Jordan D."/>
            <person name="Trott D.J."/>
            <person name="Norris J.M."/>
        </authorList>
    </citation>
    <scope>NUCLEOTIDE SEQUENCE [LARGE SCALE GENOMIC DNA]</scope>
    <source>
        <strain evidence="1 2">ST71 3</strain>
    </source>
</reference>
<evidence type="ECO:0000313" key="2">
    <source>
        <dbReference type="Proteomes" id="UP000246351"/>
    </source>
</evidence>
<dbReference type="InterPro" id="IPR029052">
    <property type="entry name" value="Metallo-depent_PP-like"/>
</dbReference>
<name>A0A317Z4I8_STAPS</name>
<organism evidence="1 2">
    <name type="scientific">Staphylococcus pseudintermedius</name>
    <dbReference type="NCBI Taxonomy" id="283734"/>
    <lineage>
        <taxon>Bacteria</taxon>
        <taxon>Bacillati</taxon>
        <taxon>Bacillota</taxon>
        <taxon>Bacilli</taxon>
        <taxon>Bacillales</taxon>
        <taxon>Staphylococcaceae</taxon>
        <taxon>Staphylococcus</taxon>
        <taxon>Staphylococcus intermedius group</taxon>
    </lineage>
</organism>
<dbReference type="PANTHER" id="PTHR11575:SF6">
    <property type="entry name" value="2',3'-CYCLIC-NUCLEOTIDE 2'-PHOSPHODIESTERASE_3'-NUCLEOTIDASE"/>
    <property type="match status" value="1"/>
</dbReference>
<proteinExistence type="predicted"/>
<dbReference type="AlphaFoldDB" id="A0A317Z4I8"/>
<feature type="non-terminal residue" evidence="1">
    <location>
        <position position="1"/>
    </location>
</feature>